<feature type="domain" description="Retrotransposon gag" evidence="1">
    <location>
        <begin position="15"/>
        <end position="96"/>
    </location>
</feature>
<gene>
    <name evidence="2" type="ORF">ACH5RR_023711</name>
</gene>
<organism evidence="2 3">
    <name type="scientific">Cinchona calisaya</name>
    <dbReference type="NCBI Taxonomy" id="153742"/>
    <lineage>
        <taxon>Eukaryota</taxon>
        <taxon>Viridiplantae</taxon>
        <taxon>Streptophyta</taxon>
        <taxon>Embryophyta</taxon>
        <taxon>Tracheophyta</taxon>
        <taxon>Spermatophyta</taxon>
        <taxon>Magnoliopsida</taxon>
        <taxon>eudicotyledons</taxon>
        <taxon>Gunneridae</taxon>
        <taxon>Pentapetalae</taxon>
        <taxon>asterids</taxon>
        <taxon>lamiids</taxon>
        <taxon>Gentianales</taxon>
        <taxon>Rubiaceae</taxon>
        <taxon>Cinchonoideae</taxon>
        <taxon>Cinchoneae</taxon>
        <taxon>Cinchona</taxon>
    </lineage>
</organism>
<dbReference type="Pfam" id="PF03732">
    <property type="entry name" value="Retrotrans_gag"/>
    <property type="match status" value="1"/>
</dbReference>
<dbReference type="EMBL" id="JBJUIK010000010">
    <property type="protein sequence ID" value="KAL3516809.1"/>
    <property type="molecule type" value="Genomic_DNA"/>
</dbReference>
<dbReference type="AlphaFoldDB" id="A0ABD2ZBG2"/>
<protein>
    <recommendedName>
        <fullName evidence="1">Retrotransposon gag domain-containing protein</fullName>
    </recommendedName>
</protein>
<dbReference type="PANTHER" id="PTHR33223">
    <property type="entry name" value="CCHC-TYPE DOMAIN-CONTAINING PROTEIN"/>
    <property type="match status" value="1"/>
</dbReference>
<accession>A0ABD2ZBG2</accession>
<name>A0ABD2ZBG2_9GENT</name>
<evidence type="ECO:0000259" key="1">
    <source>
        <dbReference type="Pfam" id="PF03732"/>
    </source>
</evidence>
<dbReference type="InterPro" id="IPR005162">
    <property type="entry name" value="Retrotrans_gag_dom"/>
</dbReference>
<evidence type="ECO:0000313" key="2">
    <source>
        <dbReference type="EMBL" id="KAL3516809.1"/>
    </source>
</evidence>
<sequence length="99" mass="11891">MRPTGVSEEHIKLKAFLFSLKDEAKDWLFDLPSYSISTWEQMNRLFLAKYFLASRTVNIRKEIRGIRQFNEESLYEYWERFKKLCASCPHHQISDSLLI</sequence>
<evidence type="ECO:0000313" key="3">
    <source>
        <dbReference type="Proteomes" id="UP001630127"/>
    </source>
</evidence>
<proteinExistence type="predicted"/>
<keyword evidence="3" id="KW-1185">Reference proteome</keyword>
<reference evidence="2 3" key="1">
    <citation type="submission" date="2024-11" db="EMBL/GenBank/DDBJ databases">
        <title>A near-complete genome assembly of Cinchona calisaya.</title>
        <authorList>
            <person name="Lian D.C."/>
            <person name="Zhao X.W."/>
            <person name="Wei L."/>
        </authorList>
    </citation>
    <scope>NUCLEOTIDE SEQUENCE [LARGE SCALE GENOMIC DNA]</scope>
    <source>
        <tissue evidence="2">Nenye</tissue>
    </source>
</reference>
<dbReference type="PANTHER" id="PTHR33223:SF3">
    <property type="match status" value="1"/>
</dbReference>
<dbReference type="Proteomes" id="UP001630127">
    <property type="component" value="Unassembled WGS sequence"/>
</dbReference>
<comment type="caution">
    <text evidence="2">The sequence shown here is derived from an EMBL/GenBank/DDBJ whole genome shotgun (WGS) entry which is preliminary data.</text>
</comment>